<sequence>MTTNFSAPDNLLWERSSNGVIVTVPDGLVANTALRGVLVGTPVTPALTVHSVIISNIVVSADMIMAGNRGGNSEAFLAYDSSAGTLTFAPPAYLDLGTYAFTAGTPPVILTTTNASTSASVSAESLLVSNTQTGIGGVGGRARFYMTTNVALGGWSNALKADVLYGAAGRTTGLGSSFCAELTLSAGTTSGTYAPLEIELNAPTAAKAGTASSFIYMNATDTAAVINAATGYLFELGAGVTDTAGGIFETEANNDSMSMTHVLKIRIAGTAYYIPLNTSKAF</sequence>
<proteinExistence type="predicted"/>
<accession>A0A6M3LN34</accession>
<name>A0A6M3LN34_9ZZZZ</name>
<dbReference type="AlphaFoldDB" id="A0A6M3LN34"/>
<gene>
    <name evidence="1" type="ORF">MM415B03960_0003</name>
</gene>
<dbReference type="EMBL" id="MT143207">
    <property type="protein sequence ID" value="QJA94145.1"/>
    <property type="molecule type" value="Genomic_DNA"/>
</dbReference>
<organism evidence="1">
    <name type="scientific">viral metagenome</name>
    <dbReference type="NCBI Taxonomy" id="1070528"/>
    <lineage>
        <taxon>unclassified sequences</taxon>
        <taxon>metagenomes</taxon>
        <taxon>organismal metagenomes</taxon>
    </lineage>
</organism>
<protein>
    <submittedName>
        <fullName evidence="1">Uncharacterized protein</fullName>
    </submittedName>
</protein>
<evidence type="ECO:0000313" key="1">
    <source>
        <dbReference type="EMBL" id="QJA94145.1"/>
    </source>
</evidence>
<reference evidence="1" key="1">
    <citation type="submission" date="2020-03" db="EMBL/GenBank/DDBJ databases">
        <title>The deep terrestrial virosphere.</title>
        <authorList>
            <person name="Holmfeldt K."/>
            <person name="Nilsson E."/>
            <person name="Simone D."/>
            <person name="Lopez-Fernandez M."/>
            <person name="Wu X."/>
            <person name="de Brujin I."/>
            <person name="Lundin D."/>
            <person name="Andersson A."/>
            <person name="Bertilsson S."/>
            <person name="Dopson M."/>
        </authorList>
    </citation>
    <scope>NUCLEOTIDE SEQUENCE</scope>
    <source>
        <strain evidence="1">MM415B03960</strain>
    </source>
</reference>